<organism evidence="6 7">
    <name type="scientific">Mycolicibacterium anyangense</name>
    <dbReference type="NCBI Taxonomy" id="1431246"/>
    <lineage>
        <taxon>Bacteria</taxon>
        <taxon>Bacillati</taxon>
        <taxon>Actinomycetota</taxon>
        <taxon>Actinomycetes</taxon>
        <taxon>Mycobacteriales</taxon>
        <taxon>Mycobacteriaceae</taxon>
        <taxon>Mycolicibacterium</taxon>
    </lineage>
</organism>
<name>A0A6N4W6P7_9MYCO</name>
<dbReference type="GO" id="GO:0003700">
    <property type="term" value="F:DNA-binding transcription factor activity"/>
    <property type="evidence" value="ECO:0007669"/>
    <property type="project" value="TreeGrafter"/>
</dbReference>
<dbReference type="PANTHER" id="PTHR30055">
    <property type="entry name" value="HTH-TYPE TRANSCRIPTIONAL REGULATOR RUTR"/>
    <property type="match status" value="1"/>
</dbReference>
<keyword evidence="2 4" id="KW-0238">DNA-binding</keyword>
<dbReference type="SUPFAM" id="SSF46689">
    <property type="entry name" value="Homeodomain-like"/>
    <property type="match status" value="1"/>
</dbReference>
<evidence type="ECO:0000313" key="6">
    <source>
        <dbReference type="EMBL" id="BBZ77636.1"/>
    </source>
</evidence>
<dbReference type="RefSeq" id="WP_163804928.1">
    <property type="nucleotide sequence ID" value="NZ_AP022620.1"/>
</dbReference>
<keyword evidence="3" id="KW-0804">Transcription</keyword>
<dbReference type="Gene3D" id="1.10.357.10">
    <property type="entry name" value="Tetracycline Repressor, domain 2"/>
    <property type="match status" value="1"/>
</dbReference>
<evidence type="ECO:0000259" key="5">
    <source>
        <dbReference type="PROSITE" id="PS50977"/>
    </source>
</evidence>
<evidence type="ECO:0000256" key="2">
    <source>
        <dbReference type="ARBA" id="ARBA00023125"/>
    </source>
</evidence>
<feature type="domain" description="HTH tetR-type" evidence="5">
    <location>
        <begin position="13"/>
        <end position="73"/>
    </location>
</feature>
<evidence type="ECO:0000313" key="7">
    <source>
        <dbReference type="Proteomes" id="UP000467249"/>
    </source>
</evidence>
<dbReference type="PANTHER" id="PTHR30055:SF238">
    <property type="entry name" value="MYCOFACTOCIN BIOSYNTHESIS TRANSCRIPTIONAL REGULATOR MFTR-RELATED"/>
    <property type="match status" value="1"/>
</dbReference>
<proteinExistence type="predicted"/>
<dbReference type="InterPro" id="IPR041347">
    <property type="entry name" value="MftR_C"/>
</dbReference>
<dbReference type="GO" id="GO:0000976">
    <property type="term" value="F:transcription cis-regulatory region binding"/>
    <property type="evidence" value="ECO:0007669"/>
    <property type="project" value="TreeGrafter"/>
</dbReference>
<dbReference type="InterPro" id="IPR001647">
    <property type="entry name" value="HTH_TetR"/>
</dbReference>
<dbReference type="PROSITE" id="PS50977">
    <property type="entry name" value="HTH_TETR_2"/>
    <property type="match status" value="1"/>
</dbReference>
<dbReference type="PROSITE" id="PS01081">
    <property type="entry name" value="HTH_TETR_1"/>
    <property type="match status" value="1"/>
</dbReference>
<dbReference type="Pfam" id="PF00440">
    <property type="entry name" value="TetR_N"/>
    <property type="match status" value="1"/>
</dbReference>
<dbReference type="Gene3D" id="1.10.10.60">
    <property type="entry name" value="Homeodomain-like"/>
    <property type="match status" value="1"/>
</dbReference>
<reference evidence="6 7" key="1">
    <citation type="journal article" date="2019" name="Emerg. Microbes Infect.">
        <title>Comprehensive subspecies identification of 175 nontuberculous mycobacteria species based on 7547 genomic profiles.</title>
        <authorList>
            <person name="Matsumoto Y."/>
            <person name="Kinjo T."/>
            <person name="Motooka D."/>
            <person name="Nabeya D."/>
            <person name="Jung N."/>
            <person name="Uechi K."/>
            <person name="Horii T."/>
            <person name="Iida T."/>
            <person name="Fujita J."/>
            <person name="Nakamura S."/>
        </authorList>
    </citation>
    <scope>NUCLEOTIDE SEQUENCE [LARGE SCALE GENOMIC DNA]</scope>
    <source>
        <strain evidence="6 7">JCM 30275</strain>
    </source>
</reference>
<dbReference type="KEGG" id="many:MANY_29730"/>
<sequence>MTADIGLRERKKNETRAALSRAALDLALRDGYDAVTIDAIAAAANVSTRTFRNYFSSKEDAVLALLFDVDDHLTRTLQGRDDAEPVLDSLEACALDLIAAGDDFDRAVSVTRMMVEHPALIAHAAAAHHRSSERTIAEISRRMGQGSAGIAPRLLYHASRGVLAAVVESIAAGSATHRAAALVSEGFELLRAGLG</sequence>
<keyword evidence="1" id="KW-0805">Transcription regulation</keyword>
<dbReference type="InterPro" id="IPR023772">
    <property type="entry name" value="DNA-bd_HTH_TetR-type_CS"/>
</dbReference>
<dbReference type="Pfam" id="PF17754">
    <property type="entry name" value="TetR_C_14"/>
    <property type="match status" value="1"/>
</dbReference>
<protein>
    <submittedName>
        <fullName evidence="6">Putative regulatory protein, TetR family</fullName>
    </submittedName>
</protein>
<dbReference type="InterPro" id="IPR009057">
    <property type="entry name" value="Homeodomain-like_sf"/>
</dbReference>
<accession>A0A6N4W6P7</accession>
<dbReference type="Proteomes" id="UP000467249">
    <property type="component" value="Chromosome"/>
</dbReference>
<gene>
    <name evidence="6" type="ORF">MANY_29730</name>
</gene>
<keyword evidence="7" id="KW-1185">Reference proteome</keyword>
<evidence type="ECO:0000256" key="1">
    <source>
        <dbReference type="ARBA" id="ARBA00023015"/>
    </source>
</evidence>
<evidence type="ECO:0000256" key="4">
    <source>
        <dbReference type="PROSITE-ProRule" id="PRU00335"/>
    </source>
</evidence>
<feature type="DNA-binding region" description="H-T-H motif" evidence="4">
    <location>
        <begin position="36"/>
        <end position="55"/>
    </location>
</feature>
<evidence type="ECO:0000256" key="3">
    <source>
        <dbReference type="ARBA" id="ARBA00023163"/>
    </source>
</evidence>
<dbReference type="EMBL" id="AP022620">
    <property type="protein sequence ID" value="BBZ77636.1"/>
    <property type="molecule type" value="Genomic_DNA"/>
</dbReference>
<dbReference type="AlphaFoldDB" id="A0A6N4W6P7"/>
<dbReference type="InterPro" id="IPR050109">
    <property type="entry name" value="HTH-type_TetR-like_transc_reg"/>
</dbReference>